<proteinExistence type="predicted"/>
<gene>
    <name evidence="1" type="ORF">F7D74_15540</name>
</gene>
<protein>
    <recommendedName>
        <fullName evidence="3">CBM-cenC domain-containing protein</fullName>
    </recommendedName>
</protein>
<dbReference type="Gene3D" id="2.60.120.260">
    <property type="entry name" value="Galactose-binding domain-like"/>
    <property type="match status" value="2"/>
</dbReference>
<dbReference type="InterPro" id="IPR008979">
    <property type="entry name" value="Galactose-bd-like_sf"/>
</dbReference>
<organism evidence="1 2">
    <name type="scientific">Segatella copri</name>
    <dbReference type="NCBI Taxonomy" id="165179"/>
    <lineage>
        <taxon>Bacteria</taxon>
        <taxon>Pseudomonadati</taxon>
        <taxon>Bacteroidota</taxon>
        <taxon>Bacteroidia</taxon>
        <taxon>Bacteroidales</taxon>
        <taxon>Prevotellaceae</taxon>
        <taxon>Segatella</taxon>
    </lineage>
</organism>
<sequence length="352" mass="39122">MTSITASAESKEVEDFSYDWTEQTSDNFWTSEEAKPNLSVDAVGGLTAVNNTEMDNWKFQFHIVDGLPLKSGNDYVLKITIKGTDAGYAFFGVGTWSGIVDCGFNFTKEWKEYSVPFSATQDNGFVVCQMGKFVGTVQIKSVKICHYEGTFSGGYMNFDLGASPSANKWDKKLSYILPKALEQGADYTLTMDVKADADLENGIAFWPIWDASPNKTDWGSSKDVQYCEDLKLSSEWTTLTWKFNANFTLDKFEWVMGTAAGDLRIDNVRLVKDGTDENLIENGDFSERTTKGWSKTGNILSIIEGQSPSTGINQTMVKANLQDGAYYTLQGMKTNKPAKGIFIHNGKKVVIR</sequence>
<reference evidence="2" key="1">
    <citation type="submission" date="2019-09" db="EMBL/GenBank/DDBJ databases">
        <title>Distinct polysaccharide growth profiles of human intestinal Prevotella copri isolates.</title>
        <authorList>
            <person name="Fehlner-Peach H."/>
            <person name="Magnabosco C."/>
            <person name="Raghavan V."/>
            <person name="Scher J.U."/>
            <person name="Tett A."/>
            <person name="Cox L.M."/>
            <person name="Gottsegen C."/>
            <person name="Watters A."/>
            <person name="Wiltshire- Gordon J.D."/>
            <person name="Segata N."/>
            <person name="Bonneau R."/>
            <person name="Littman D.R."/>
        </authorList>
    </citation>
    <scope>NUCLEOTIDE SEQUENCE [LARGE SCALE GENOMIC DNA]</scope>
    <source>
        <strain evidence="2">iAA108</strain>
    </source>
</reference>
<comment type="caution">
    <text evidence="1">The sequence shown here is derived from an EMBL/GenBank/DDBJ whole genome shotgun (WGS) entry which is preliminary data.</text>
</comment>
<dbReference type="SUPFAM" id="SSF49785">
    <property type="entry name" value="Galactose-binding domain-like"/>
    <property type="match status" value="2"/>
</dbReference>
<evidence type="ECO:0000313" key="2">
    <source>
        <dbReference type="Proteomes" id="UP000421408"/>
    </source>
</evidence>
<dbReference type="Proteomes" id="UP000421408">
    <property type="component" value="Unassembled WGS sequence"/>
</dbReference>
<evidence type="ECO:0008006" key="3">
    <source>
        <dbReference type="Google" id="ProtNLM"/>
    </source>
</evidence>
<name>A0AA90UZS2_9BACT</name>
<evidence type="ECO:0000313" key="1">
    <source>
        <dbReference type="EMBL" id="MQN85358.1"/>
    </source>
</evidence>
<dbReference type="AlphaFoldDB" id="A0AA90UZS2"/>
<dbReference type="RefSeq" id="WP_153119760.1">
    <property type="nucleotide sequence ID" value="NZ_VZCC01000108.1"/>
</dbReference>
<dbReference type="EMBL" id="VZCC01000108">
    <property type="protein sequence ID" value="MQN85358.1"/>
    <property type="molecule type" value="Genomic_DNA"/>
</dbReference>
<accession>A0AA90UZS2</accession>